<dbReference type="EMBL" id="LIAE01006758">
    <property type="protein sequence ID" value="PAV85563.1"/>
    <property type="molecule type" value="Genomic_DNA"/>
</dbReference>
<dbReference type="InterPro" id="IPR052065">
    <property type="entry name" value="Compl_asym_regulator"/>
</dbReference>
<evidence type="ECO:0000313" key="5">
    <source>
        <dbReference type="Proteomes" id="UP000218231"/>
    </source>
</evidence>
<keyword evidence="5" id="KW-1185">Reference proteome</keyword>
<evidence type="ECO:0000256" key="2">
    <source>
        <dbReference type="ARBA" id="ARBA00023157"/>
    </source>
</evidence>
<proteinExistence type="predicted"/>
<dbReference type="AlphaFoldDB" id="A0A2A2LH70"/>
<dbReference type="Gene3D" id="2.20.100.10">
    <property type="entry name" value="Thrombospondin type-1 (TSP1) repeat"/>
    <property type="match status" value="1"/>
</dbReference>
<dbReference type="SMART" id="SM00209">
    <property type="entry name" value="TSP1"/>
    <property type="match status" value="3"/>
</dbReference>
<dbReference type="OrthoDB" id="6273859at2759"/>
<name>A0A2A2LH70_9BILA</name>
<accession>A0A2A2LH70</accession>
<feature type="region of interest" description="Disordered" evidence="3">
    <location>
        <begin position="419"/>
        <end position="442"/>
    </location>
</feature>
<keyword evidence="1" id="KW-0677">Repeat</keyword>
<dbReference type="PANTHER" id="PTHR22906">
    <property type="entry name" value="PROPERDIN"/>
    <property type="match status" value="1"/>
</dbReference>
<dbReference type="InterPro" id="IPR036383">
    <property type="entry name" value="TSP1_rpt_sf"/>
</dbReference>
<dbReference type="Pfam" id="PF00090">
    <property type="entry name" value="TSP_1"/>
    <property type="match status" value="1"/>
</dbReference>
<evidence type="ECO:0000256" key="1">
    <source>
        <dbReference type="ARBA" id="ARBA00022737"/>
    </source>
</evidence>
<comment type="caution">
    <text evidence="4">The sequence shown here is derived from an EMBL/GenBank/DDBJ whole genome shotgun (WGS) entry which is preliminary data.</text>
</comment>
<dbReference type="Proteomes" id="UP000218231">
    <property type="component" value="Unassembled WGS sequence"/>
</dbReference>
<keyword evidence="2" id="KW-1015">Disulfide bond</keyword>
<evidence type="ECO:0000256" key="3">
    <source>
        <dbReference type="SAM" id="MobiDB-lite"/>
    </source>
</evidence>
<evidence type="ECO:0000313" key="4">
    <source>
        <dbReference type="EMBL" id="PAV85563.1"/>
    </source>
</evidence>
<reference evidence="4 5" key="1">
    <citation type="journal article" date="2017" name="Curr. Biol.">
        <title>Genome architecture and evolution of a unichromosomal asexual nematode.</title>
        <authorList>
            <person name="Fradin H."/>
            <person name="Zegar C."/>
            <person name="Gutwein M."/>
            <person name="Lucas J."/>
            <person name="Kovtun M."/>
            <person name="Corcoran D."/>
            <person name="Baugh L.R."/>
            <person name="Kiontke K."/>
            <person name="Gunsalus K."/>
            <person name="Fitch D.H."/>
            <person name="Piano F."/>
        </authorList>
    </citation>
    <scope>NUCLEOTIDE SEQUENCE [LARGE SCALE GENOMIC DNA]</scope>
    <source>
        <strain evidence="4">PF1309</strain>
    </source>
</reference>
<organism evidence="4 5">
    <name type="scientific">Diploscapter pachys</name>
    <dbReference type="NCBI Taxonomy" id="2018661"/>
    <lineage>
        <taxon>Eukaryota</taxon>
        <taxon>Metazoa</taxon>
        <taxon>Ecdysozoa</taxon>
        <taxon>Nematoda</taxon>
        <taxon>Chromadorea</taxon>
        <taxon>Rhabditida</taxon>
        <taxon>Rhabditina</taxon>
        <taxon>Rhabditomorpha</taxon>
        <taxon>Rhabditoidea</taxon>
        <taxon>Rhabditidae</taxon>
        <taxon>Diploscapter</taxon>
    </lineage>
</organism>
<gene>
    <name evidence="4" type="ORF">WR25_12176</name>
</gene>
<dbReference type="SUPFAM" id="SSF82895">
    <property type="entry name" value="TSP-1 type 1 repeat"/>
    <property type="match status" value="1"/>
</dbReference>
<dbReference type="InterPro" id="IPR000884">
    <property type="entry name" value="TSP1_rpt"/>
</dbReference>
<sequence length="637" mass="69668">MVCSAPVLHSKIDFATEVPVRIGEIGRPFLNAPSRVELEKRFENANASMEKVVRERARSDFSAINIVCLYCGLPSTECEGPAQDQLPCPVVECPTWRKRKCEGDKSIGCTGPGDEIKFCQIAACPYYSEWRCITDEFLNLPTLDEIESTAETDAARLKAKARAKVVRSVMSSNGTVESSSKASGASLSDTSAGVCDGPDTDRKVCDAGPCCSFTEWTEWTSCIGCGQDSVSKRNRQCLPDSTAQFKLPTSLFQSDPPRFRSSSLGSSSGSYSIGPSLASPSAALGIGTLAGLQPIVPVNGRRKRQTFSFGLPPQCHCEGESFESRPCPQQTQISCSEDACQWSEWGKWCGCENCRAGKEIRRRYCDKPGSTAGRQGPFQPNAGCSCRGRDTEERECAVDTNCFNSPIYSKAADSYISPKDELARGSSKTKGEGGGSDGHNEYIPIRSKLGEVQLKGDDEGKGEVWFKEKDSPQAFTTTPFPYQMCHWSNWGHFSPCDNPLGNCECHGKSVQQVKCDINDEAGSEENYLKSTDDNKFANALQEFTSESRESNEQKDNDVLEASSPVKECDYLQWSPWSICTKTCGVGLKIRKRRCPCGDNRCGAGKDTDTEECEVVPCEVTKAHPSFALHESDSDHLD</sequence>
<dbReference type="PANTHER" id="PTHR22906:SF21">
    <property type="entry name" value="SEMA DOMAIN-CONTAINING PROTEIN"/>
    <property type="match status" value="1"/>
</dbReference>
<dbReference type="PROSITE" id="PS50092">
    <property type="entry name" value="TSP1"/>
    <property type="match status" value="2"/>
</dbReference>
<protein>
    <submittedName>
        <fullName evidence="4">Uncharacterized protein</fullName>
    </submittedName>
</protein>